<proteinExistence type="predicted"/>
<keyword evidence="1" id="KW-0812">Transmembrane</keyword>
<keyword evidence="1" id="KW-0472">Membrane</keyword>
<name>A0A238ZYL0_9BACT</name>
<keyword evidence="1" id="KW-1133">Transmembrane helix</keyword>
<dbReference type="AlphaFoldDB" id="A0A238ZYL0"/>
<reference evidence="2 3" key="1">
    <citation type="submission" date="2017-06" db="EMBL/GenBank/DDBJ databases">
        <authorList>
            <person name="Kim H.J."/>
            <person name="Triplett B.A."/>
        </authorList>
    </citation>
    <scope>NUCLEOTIDE SEQUENCE [LARGE SCALE GENOMIC DNA]</scope>
    <source>
        <strain evidence="2 3">DSM 13116</strain>
    </source>
</reference>
<keyword evidence="3" id="KW-1185">Reference proteome</keyword>
<sequence length="184" mass="19799">MPLSLKTELKLTPQMRQLGLRVGVGVLLLAAAAYLLAVQPYVEGRRLDREVAEQKARLERQQKLAPILAGLGAEAHNATVEALLPLKAEPIARAEAYLVTEQLGHMARAVGLEPLDVSLDASSMAQDPGSIQAQGVFSGELAQARAFLVELGRMASLSRVEKVELRAVDGRIEMFVQLRVALGA</sequence>
<protein>
    <submittedName>
        <fullName evidence="2">Uncharacterized protein</fullName>
    </submittedName>
</protein>
<dbReference type="EMBL" id="FZOC01000003">
    <property type="protein sequence ID" value="SNR87874.1"/>
    <property type="molecule type" value="Genomic_DNA"/>
</dbReference>
<evidence type="ECO:0000313" key="3">
    <source>
        <dbReference type="Proteomes" id="UP000198324"/>
    </source>
</evidence>
<dbReference type="OrthoDB" id="9968590at2"/>
<evidence type="ECO:0000313" key="2">
    <source>
        <dbReference type="EMBL" id="SNR87874.1"/>
    </source>
</evidence>
<evidence type="ECO:0000256" key="1">
    <source>
        <dbReference type="SAM" id="Phobius"/>
    </source>
</evidence>
<feature type="transmembrane region" description="Helical" evidence="1">
    <location>
        <begin position="20"/>
        <end position="38"/>
    </location>
</feature>
<accession>A0A238ZYL0</accession>
<organism evidence="2 3">
    <name type="scientific">Humidesulfovibrio mexicanus</name>
    <dbReference type="NCBI Taxonomy" id="147047"/>
    <lineage>
        <taxon>Bacteria</taxon>
        <taxon>Pseudomonadati</taxon>
        <taxon>Thermodesulfobacteriota</taxon>
        <taxon>Desulfovibrionia</taxon>
        <taxon>Desulfovibrionales</taxon>
        <taxon>Desulfovibrionaceae</taxon>
        <taxon>Humidesulfovibrio</taxon>
    </lineage>
</organism>
<dbReference type="Proteomes" id="UP000198324">
    <property type="component" value="Unassembled WGS sequence"/>
</dbReference>
<dbReference type="RefSeq" id="WP_089273660.1">
    <property type="nucleotide sequence ID" value="NZ_FZOC01000003.1"/>
</dbReference>
<gene>
    <name evidence="2" type="ORF">SAMN04488503_1677</name>
</gene>